<dbReference type="GO" id="GO:0003677">
    <property type="term" value="F:DNA binding"/>
    <property type="evidence" value="ECO:0007669"/>
    <property type="project" value="InterPro"/>
</dbReference>
<dbReference type="Proteomes" id="UP000322619">
    <property type="component" value="Unassembled WGS sequence"/>
</dbReference>
<dbReference type="NCBIfam" id="NF033573">
    <property type="entry name" value="transpos_IS200"/>
    <property type="match status" value="1"/>
</dbReference>
<evidence type="ECO:0000313" key="3">
    <source>
        <dbReference type="Proteomes" id="UP000322619"/>
    </source>
</evidence>
<dbReference type="Gene3D" id="3.30.70.1290">
    <property type="entry name" value="Transposase IS200-like"/>
    <property type="match status" value="1"/>
</dbReference>
<accession>A0A5D0WNS3</accession>
<dbReference type="GO" id="GO:0004803">
    <property type="term" value="F:transposase activity"/>
    <property type="evidence" value="ECO:0007669"/>
    <property type="project" value="InterPro"/>
</dbReference>
<organism evidence="2 3">
    <name type="scientific">Acetobacterium wieringae</name>
    <dbReference type="NCBI Taxonomy" id="52694"/>
    <lineage>
        <taxon>Bacteria</taxon>
        <taxon>Bacillati</taxon>
        <taxon>Bacillota</taxon>
        <taxon>Clostridia</taxon>
        <taxon>Eubacteriales</taxon>
        <taxon>Eubacteriaceae</taxon>
        <taxon>Acetobacterium</taxon>
    </lineage>
</organism>
<dbReference type="InterPro" id="IPR036515">
    <property type="entry name" value="Transposase_17_sf"/>
</dbReference>
<reference evidence="2 3" key="1">
    <citation type="submission" date="2019-08" db="EMBL/GenBank/DDBJ databases">
        <title>Isolation and enrichment of carboxydotrophic bacteria from anaerobic sludge for the production of bio-based chemicals from syngas.</title>
        <authorList>
            <person name="Antares A.L."/>
            <person name="Moreira J."/>
            <person name="Diender M."/>
            <person name="Parshina S.N."/>
            <person name="Stams A.J.M."/>
            <person name="Alves M."/>
            <person name="Alves J.I."/>
            <person name="Sousa D.Z."/>
        </authorList>
    </citation>
    <scope>NUCLEOTIDE SEQUENCE [LARGE SCALE GENOMIC DNA]</scope>
    <source>
        <strain evidence="2 3">JM</strain>
    </source>
</reference>
<dbReference type="PANTHER" id="PTHR33360:SF2">
    <property type="entry name" value="TRANSPOSASE FOR INSERTION SEQUENCE ELEMENT IS200"/>
    <property type="match status" value="1"/>
</dbReference>
<name>A0A5D0WNS3_9FIRM</name>
<protein>
    <submittedName>
        <fullName evidence="2">IS200/IS605 family transposase</fullName>
    </submittedName>
</protein>
<proteinExistence type="predicted"/>
<dbReference type="SMART" id="SM01321">
    <property type="entry name" value="Y1_Tnp"/>
    <property type="match status" value="1"/>
</dbReference>
<dbReference type="AlphaFoldDB" id="A0A5D0WNS3"/>
<evidence type="ECO:0000313" key="2">
    <source>
        <dbReference type="EMBL" id="TYC85950.1"/>
    </source>
</evidence>
<evidence type="ECO:0000259" key="1">
    <source>
        <dbReference type="SMART" id="SM01321"/>
    </source>
</evidence>
<dbReference type="PANTHER" id="PTHR33360">
    <property type="entry name" value="TRANSPOSASE FOR INSERTION SEQUENCE ELEMENT IS200"/>
    <property type="match status" value="1"/>
</dbReference>
<dbReference type="SUPFAM" id="SSF143422">
    <property type="entry name" value="Transposase IS200-like"/>
    <property type="match status" value="1"/>
</dbReference>
<dbReference type="EMBL" id="VSLA01000013">
    <property type="protein sequence ID" value="TYC85950.1"/>
    <property type="molecule type" value="Genomic_DNA"/>
</dbReference>
<feature type="domain" description="Transposase IS200-like" evidence="1">
    <location>
        <begin position="10"/>
        <end position="128"/>
    </location>
</feature>
<sequence>MDSSSLSHTKWKCQYHIVFIPKYRRKVLYGQIKADVREILKKLCAYKGVEIIEGAVCADHVHLCLSIPPKYCVSEFMGYLKGKSALMIFDKHPEQGSKWNRSFWARGYYIATIGNITEEAIKRYIQEQQEEAKKEETR</sequence>
<dbReference type="RefSeq" id="WP_148637493.1">
    <property type="nucleotide sequence ID" value="NZ_VSLA01000013.1"/>
</dbReference>
<gene>
    <name evidence="2" type="primary">tnpA</name>
    <name evidence="2" type="ORF">FXB42_08785</name>
</gene>
<dbReference type="GO" id="GO:0006313">
    <property type="term" value="P:DNA transposition"/>
    <property type="evidence" value="ECO:0007669"/>
    <property type="project" value="InterPro"/>
</dbReference>
<dbReference type="InterPro" id="IPR002686">
    <property type="entry name" value="Transposase_17"/>
</dbReference>
<comment type="caution">
    <text evidence="2">The sequence shown here is derived from an EMBL/GenBank/DDBJ whole genome shotgun (WGS) entry which is preliminary data.</text>
</comment>
<dbReference type="Pfam" id="PF01797">
    <property type="entry name" value="Y1_Tnp"/>
    <property type="match status" value="1"/>
</dbReference>